<dbReference type="EMBL" id="JADIVZ010000005">
    <property type="protein sequence ID" value="MBF4162485.1"/>
    <property type="molecule type" value="Genomic_DNA"/>
</dbReference>
<comment type="subcellular location">
    <subcellularLocation>
        <location evidence="1">Cell membrane</location>
        <topology evidence="1">Multi-pass membrane protein</topology>
    </subcellularLocation>
</comment>
<dbReference type="AlphaFoldDB" id="A0A930Y6L4"/>
<protein>
    <submittedName>
        <fullName evidence="7">CidA/LrgA family protein</fullName>
    </submittedName>
</protein>
<evidence type="ECO:0000256" key="5">
    <source>
        <dbReference type="ARBA" id="ARBA00023136"/>
    </source>
</evidence>
<evidence type="ECO:0000256" key="1">
    <source>
        <dbReference type="ARBA" id="ARBA00004651"/>
    </source>
</evidence>
<dbReference type="Pfam" id="PF03788">
    <property type="entry name" value="LrgA"/>
    <property type="match status" value="1"/>
</dbReference>
<dbReference type="PANTHER" id="PTHR33931:SF2">
    <property type="entry name" value="HOLIN-LIKE PROTEIN CIDA"/>
    <property type="match status" value="1"/>
</dbReference>
<evidence type="ECO:0000256" key="6">
    <source>
        <dbReference type="SAM" id="Phobius"/>
    </source>
</evidence>
<dbReference type="PANTHER" id="PTHR33931">
    <property type="entry name" value="HOLIN-LIKE PROTEIN CIDA-RELATED"/>
    <property type="match status" value="1"/>
</dbReference>
<feature type="transmembrane region" description="Helical" evidence="6">
    <location>
        <begin position="94"/>
        <end position="118"/>
    </location>
</feature>
<evidence type="ECO:0000313" key="7">
    <source>
        <dbReference type="EMBL" id="MBF4162485.1"/>
    </source>
</evidence>
<evidence type="ECO:0000256" key="2">
    <source>
        <dbReference type="ARBA" id="ARBA00022475"/>
    </source>
</evidence>
<accession>A0A930Y6L4</accession>
<evidence type="ECO:0000313" key="8">
    <source>
        <dbReference type="Proteomes" id="UP000656804"/>
    </source>
</evidence>
<name>A0A930Y6L4_9ACTN</name>
<feature type="transmembrane region" description="Helical" evidence="6">
    <location>
        <begin position="25"/>
        <end position="42"/>
    </location>
</feature>
<keyword evidence="5 6" id="KW-0472">Membrane</keyword>
<evidence type="ECO:0000256" key="3">
    <source>
        <dbReference type="ARBA" id="ARBA00022692"/>
    </source>
</evidence>
<dbReference type="GO" id="GO:0005886">
    <property type="term" value="C:plasma membrane"/>
    <property type="evidence" value="ECO:0007669"/>
    <property type="project" value="UniProtKB-SubCell"/>
</dbReference>
<comment type="caution">
    <text evidence="7">The sequence shown here is derived from an EMBL/GenBank/DDBJ whole genome shotgun (WGS) entry which is preliminary data.</text>
</comment>
<keyword evidence="8" id="KW-1185">Reference proteome</keyword>
<reference evidence="7" key="1">
    <citation type="submission" date="2020-11" db="EMBL/GenBank/DDBJ databases">
        <title>Nocardioides sp. CBS4Y-1, whole genome shotgun sequence.</title>
        <authorList>
            <person name="Tuo L."/>
        </authorList>
    </citation>
    <scope>NUCLEOTIDE SEQUENCE</scope>
    <source>
        <strain evidence="7">CBS4Y-1</strain>
    </source>
</reference>
<dbReference type="InterPro" id="IPR005538">
    <property type="entry name" value="LrgA/CidA"/>
</dbReference>
<feature type="transmembrane region" description="Helical" evidence="6">
    <location>
        <begin position="62"/>
        <end position="88"/>
    </location>
</feature>
<dbReference type="Proteomes" id="UP000656804">
    <property type="component" value="Unassembled WGS sequence"/>
</dbReference>
<proteinExistence type="predicted"/>
<gene>
    <name evidence="7" type="ORF">ISG29_12365</name>
</gene>
<evidence type="ECO:0000256" key="4">
    <source>
        <dbReference type="ARBA" id="ARBA00022989"/>
    </source>
</evidence>
<keyword evidence="2" id="KW-1003">Cell membrane</keyword>
<keyword evidence="3 6" id="KW-0812">Transmembrane</keyword>
<organism evidence="7 8">
    <name type="scientific">Nocardioides acrostichi</name>
    <dbReference type="NCBI Taxonomy" id="2784339"/>
    <lineage>
        <taxon>Bacteria</taxon>
        <taxon>Bacillati</taxon>
        <taxon>Actinomycetota</taxon>
        <taxon>Actinomycetes</taxon>
        <taxon>Propionibacteriales</taxon>
        <taxon>Nocardioidaceae</taxon>
        <taxon>Nocardioides</taxon>
    </lineage>
</organism>
<keyword evidence="4 6" id="KW-1133">Transmembrane helix</keyword>
<sequence>MVTGLLWLLGCQLVGEVVVHALHAPIPGPVVGMVVLLVVLTVRGRRARPSARAGRDEWSVHVAADVLLPHLQLLFVPAGVGLIGYGTVLRSDGLAIVVALVGSWLLALAAVGWTAQLLARRSAAAERGVDGSGA</sequence>